<dbReference type="OrthoDB" id="158357at2759"/>
<dbReference type="CDD" id="cd17300">
    <property type="entry name" value="PIPKc_PIKfyve"/>
    <property type="match status" value="1"/>
</dbReference>
<feature type="domain" description="PH" evidence="5">
    <location>
        <begin position="250"/>
        <end position="348"/>
    </location>
</feature>
<dbReference type="Gene3D" id="3.30.810.10">
    <property type="entry name" value="2-Layer Sandwich"/>
    <property type="match status" value="1"/>
</dbReference>
<keyword evidence="1 3" id="KW-0547">Nucleotide-binding</keyword>
<dbReference type="GO" id="GO:0005524">
    <property type="term" value="F:ATP binding"/>
    <property type="evidence" value="ECO:0007669"/>
    <property type="project" value="UniProtKB-UniRule"/>
</dbReference>
<dbReference type="Gene3D" id="3.30.800.10">
    <property type="entry name" value="Phosphatidylinositol Phosphate Kinase II Beta"/>
    <property type="match status" value="1"/>
</dbReference>
<gene>
    <name evidence="7" type="ORF">BN9_037040</name>
</gene>
<dbReference type="Proteomes" id="UP000053237">
    <property type="component" value="Unassembled WGS sequence"/>
</dbReference>
<dbReference type="InParanoid" id="A0A024G8S9"/>
<organism evidence="7 8">
    <name type="scientific">Albugo candida</name>
    <dbReference type="NCBI Taxonomy" id="65357"/>
    <lineage>
        <taxon>Eukaryota</taxon>
        <taxon>Sar</taxon>
        <taxon>Stramenopiles</taxon>
        <taxon>Oomycota</taxon>
        <taxon>Peronosporomycetes</taxon>
        <taxon>Albuginales</taxon>
        <taxon>Albuginaceae</taxon>
        <taxon>Albugo</taxon>
    </lineage>
</organism>
<proteinExistence type="predicted"/>
<keyword evidence="8" id="KW-1185">Reference proteome</keyword>
<feature type="region of interest" description="Disordered" evidence="4">
    <location>
        <begin position="1218"/>
        <end position="1256"/>
    </location>
</feature>
<feature type="compositionally biased region" description="Basic and acidic residues" evidence="4">
    <location>
        <begin position="1227"/>
        <end position="1246"/>
    </location>
</feature>
<evidence type="ECO:0000313" key="8">
    <source>
        <dbReference type="Proteomes" id="UP000053237"/>
    </source>
</evidence>
<dbReference type="PANTHER" id="PTHR45748">
    <property type="entry name" value="1-PHOSPHATIDYLINOSITOL 3-PHOSPHATE 5-KINASE-RELATED"/>
    <property type="match status" value="1"/>
</dbReference>
<dbReference type="PROSITE" id="PS51455">
    <property type="entry name" value="PIPK"/>
    <property type="match status" value="1"/>
</dbReference>
<dbReference type="InterPro" id="IPR001849">
    <property type="entry name" value="PH_domain"/>
</dbReference>
<dbReference type="InterPro" id="IPR027483">
    <property type="entry name" value="PInositol-4-P-4/5-kinase_C_sf"/>
</dbReference>
<dbReference type="GO" id="GO:0010008">
    <property type="term" value="C:endosome membrane"/>
    <property type="evidence" value="ECO:0007669"/>
    <property type="project" value="TreeGrafter"/>
</dbReference>
<feature type="compositionally biased region" description="Polar residues" evidence="4">
    <location>
        <begin position="1247"/>
        <end position="1256"/>
    </location>
</feature>
<evidence type="ECO:0000256" key="4">
    <source>
        <dbReference type="SAM" id="MobiDB-lite"/>
    </source>
</evidence>
<dbReference type="InterPro" id="IPR011993">
    <property type="entry name" value="PH-like_dom_sf"/>
</dbReference>
<dbReference type="PROSITE" id="PS50003">
    <property type="entry name" value="PH_DOMAIN"/>
    <property type="match status" value="1"/>
</dbReference>
<keyword evidence="2 3" id="KW-0067">ATP-binding</keyword>
<keyword evidence="3" id="KW-0418">Kinase</keyword>
<dbReference type="GO" id="GO:0000285">
    <property type="term" value="F:1-phosphatidylinositol-3-phosphate 5-kinase activity"/>
    <property type="evidence" value="ECO:0007669"/>
    <property type="project" value="InterPro"/>
</dbReference>
<evidence type="ECO:0000256" key="1">
    <source>
        <dbReference type="ARBA" id="ARBA00022741"/>
    </source>
</evidence>
<evidence type="ECO:0000259" key="6">
    <source>
        <dbReference type="PROSITE" id="PS51455"/>
    </source>
</evidence>
<dbReference type="Gene3D" id="2.30.29.30">
    <property type="entry name" value="Pleckstrin-homology domain (PH domain)/Phosphotyrosine-binding domain (PTB)"/>
    <property type="match status" value="1"/>
</dbReference>
<evidence type="ECO:0000259" key="5">
    <source>
        <dbReference type="PROSITE" id="PS50003"/>
    </source>
</evidence>
<dbReference type="STRING" id="65357.A0A024G8S9"/>
<name>A0A024G8S9_9STRA</name>
<accession>A0A024G8S9</accession>
<protein>
    <recommendedName>
        <fullName evidence="9">PIPK domain-containing protein</fullName>
    </recommendedName>
</protein>
<dbReference type="SMART" id="SM00330">
    <property type="entry name" value="PIPKc"/>
    <property type="match status" value="1"/>
</dbReference>
<dbReference type="Pfam" id="PF00169">
    <property type="entry name" value="PH"/>
    <property type="match status" value="1"/>
</dbReference>
<dbReference type="InterPro" id="IPR044769">
    <property type="entry name" value="PIKfyve_PIPKc"/>
</dbReference>
<dbReference type="InterPro" id="IPR027484">
    <property type="entry name" value="PInositol-4-P-5-kinase_N"/>
</dbReference>
<feature type="domain" description="PIPK" evidence="6">
    <location>
        <begin position="785"/>
        <end position="1127"/>
    </location>
</feature>
<dbReference type="PANTHER" id="PTHR45748:SF7">
    <property type="entry name" value="1-PHOSPHATIDYLINOSITOL 3-PHOSPHATE 5-KINASE-RELATED"/>
    <property type="match status" value="1"/>
</dbReference>
<keyword evidence="3" id="KW-0808">Transferase</keyword>
<dbReference type="SMART" id="SM00233">
    <property type="entry name" value="PH"/>
    <property type="match status" value="1"/>
</dbReference>
<evidence type="ECO:0000256" key="3">
    <source>
        <dbReference type="PROSITE-ProRule" id="PRU00781"/>
    </source>
</evidence>
<dbReference type="GO" id="GO:0046854">
    <property type="term" value="P:phosphatidylinositol phosphate biosynthetic process"/>
    <property type="evidence" value="ECO:0007669"/>
    <property type="project" value="TreeGrafter"/>
</dbReference>
<dbReference type="EMBL" id="CAIX01000041">
    <property type="protein sequence ID" value="CCI42920.1"/>
    <property type="molecule type" value="Genomic_DNA"/>
</dbReference>
<feature type="region of interest" description="Disordered" evidence="4">
    <location>
        <begin position="775"/>
        <end position="805"/>
    </location>
</feature>
<evidence type="ECO:0000256" key="2">
    <source>
        <dbReference type="ARBA" id="ARBA00022840"/>
    </source>
</evidence>
<reference evidence="7 8" key="1">
    <citation type="submission" date="2012-05" db="EMBL/GenBank/DDBJ databases">
        <title>Recombination and specialization in a pathogen metapopulation.</title>
        <authorList>
            <person name="Gardiner A."/>
            <person name="Kemen E."/>
            <person name="Schultz-Larsen T."/>
            <person name="MacLean D."/>
            <person name="Van Oosterhout C."/>
            <person name="Jones J.D.G."/>
        </authorList>
    </citation>
    <scope>NUCLEOTIDE SEQUENCE [LARGE SCALE GENOMIC DNA]</scope>
    <source>
        <strain evidence="7 8">Ac Nc2</strain>
    </source>
</reference>
<sequence>MCNEIESVVEEVYEIQTFQPFRGWTFERFSDQFGKTFITLTEAAHTLLREDQCNRHELDLNVCANLMNRAKPHTSPTLLDLERSNYGYGSENHKLNYYEIGCLPNHDWMWSHAWMLDYEFLHGEWSYGTSIHGMNRRLAEGTNRAKKSLVDFLRRRRWIRTRIRKPCLEMEESSEHLNENSSNQITVHVNEPEYSMSLSQNGQYKVKKDSKRHLEKRFYHVFRNAMLAHLNLQSSYRLSNINRVEFDADAVEMEGWLGIRGTISRSWKLRYCVLRFDTNSLICLRDRTLFIQVNEIPIDRHTSVLLEDSGLNTQHQFSIIYGEHKIRLNATTHASRTAWLEAISGLIVRSRASFVAVEDSDSNHSLISKTRRRVRSRITSELDSNHSDGTVSALSYPSVSSSDLYSEIRQSKHVHRKKRVWRPYTLICSAMSDKRETDSAFRLQYVQKFKSTFEKKMKLASTFLNANLNVLEKNMIAISVKFSSSYCNHTTEQSMEVVSHLRRDIEKSLEQFYVDGHAKLRADRASVLLCNRLGRDLYLETKRLNDLIVNYAVPATMVTEKKKTPNAPVPRIPTDWFDPAQPKPMLKRCSLSDSTDVTSERAALSDDEMERRRALKTCKSFSEKISHLDFGCTKPKIDNANPNSQLRYTCLFDSDTTSFDRPQRFRSATTTSQPLNTTRSDGSNGTTGCSIFASYEALPDCLSEGQLELPSGINNYVVPIWEKDLGSLIAFALCSDAYMRELEAQFRNCFDIRDELSAEEIDEASRLYYERRENPKGTKQQIQFGEEEGAPELGSESDTSLSSEHEVSKKDRWLAYMAAMKRNDFQHADIEFAYEDRTAQTKRGVRCIVYFAAQFHALRALIAPGNFEFLNSILKSMRWDASGGKSGAFFSLTHDKRYVLKGISLTEFNMFHHLAPHYFKYMEQSIHQKTRIVMSRIVGLYKLCRSRRHSKHTTYVVVMESMTYGFPPAQLYDLKGILRRRCNTMEPLAEDGLSIFTKSSDRDQLSLNSSSQLIEVDAVGQRVLLDGNLYGSIPIPVRQSDLINCEAAIQNDTTFLCRAGVVDYSILLMLNEKERVMVVGLIDYIHQFDFLKKMESTSKASIMFRNPTIINPNAYQRRFVNAMHRYLVGIDCDMLKTRKSANSTQRTQTNDYRTTLRHTIQLASQTEGDEQCDKNQSIAVDKVKGGRHKHAANKVPRLSNSLMDRFIWQNIQKVISRSSSMPSLGRDNTKSRMKQDLRWYSHREEFSSSSEYELGS</sequence>
<evidence type="ECO:0000313" key="7">
    <source>
        <dbReference type="EMBL" id="CCI42920.1"/>
    </source>
</evidence>
<dbReference type="InterPro" id="IPR002498">
    <property type="entry name" value="PInositol-4-P-4/5-kinase_core"/>
</dbReference>
<dbReference type="Pfam" id="PF01504">
    <property type="entry name" value="PIP5K"/>
    <property type="match status" value="1"/>
</dbReference>
<dbReference type="SUPFAM" id="SSF50729">
    <property type="entry name" value="PH domain-like"/>
    <property type="match status" value="1"/>
</dbReference>
<dbReference type="AlphaFoldDB" id="A0A024G8S9"/>
<evidence type="ECO:0008006" key="9">
    <source>
        <dbReference type="Google" id="ProtNLM"/>
    </source>
</evidence>
<dbReference type="SUPFAM" id="SSF56104">
    <property type="entry name" value="SAICAR synthase-like"/>
    <property type="match status" value="1"/>
</dbReference>
<comment type="caution">
    <text evidence="7">The sequence shown here is derived from an EMBL/GenBank/DDBJ whole genome shotgun (WGS) entry which is preliminary data.</text>
</comment>
<dbReference type="CDD" id="cd00821">
    <property type="entry name" value="PH"/>
    <property type="match status" value="1"/>
</dbReference>